<dbReference type="Gene3D" id="3.90.1030.10">
    <property type="entry name" value="Ribosomal protein L17"/>
    <property type="match status" value="1"/>
</dbReference>
<dbReference type="PANTHER" id="PTHR14413">
    <property type="entry name" value="RIBOSOMAL PROTEIN L17"/>
    <property type="match status" value="1"/>
</dbReference>
<keyword evidence="2 4" id="KW-0689">Ribosomal protein</keyword>
<dbReference type="InterPro" id="IPR047859">
    <property type="entry name" value="Ribosomal_bL17_CS"/>
</dbReference>
<reference evidence="6 7" key="1">
    <citation type="submission" date="2019-11" db="EMBL/GenBank/DDBJ databases">
        <title>Whole-genome sequence of a the green, strictly anaerobic photosynthetic bacterium Heliobacillus mobilis DSM 6151.</title>
        <authorList>
            <person name="Kyndt J.A."/>
            <person name="Meyer T.E."/>
        </authorList>
    </citation>
    <scope>NUCLEOTIDE SEQUENCE [LARGE SCALE GENOMIC DNA]</scope>
    <source>
        <strain evidence="6 7">DSM 6151</strain>
    </source>
</reference>
<dbReference type="Proteomes" id="UP000430670">
    <property type="component" value="Unassembled WGS sequence"/>
</dbReference>
<organism evidence="6 7">
    <name type="scientific">Heliobacterium mobile</name>
    <name type="common">Heliobacillus mobilis</name>
    <dbReference type="NCBI Taxonomy" id="28064"/>
    <lineage>
        <taxon>Bacteria</taxon>
        <taxon>Bacillati</taxon>
        <taxon>Bacillota</taxon>
        <taxon>Clostridia</taxon>
        <taxon>Eubacteriales</taxon>
        <taxon>Heliobacteriaceae</taxon>
        <taxon>Heliobacterium</taxon>
    </lineage>
</organism>
<keyword evidence="3 4" id="KW-0687">Ribonucleoprotein</keyword>
<sequence>MPYRKFSRPTGHRRALLRNITTSLLKHGKITTTEPKAKELRRIADKMITLGKQGDLHARRQALAYLQEEGVVTQLFSEIAPKYANRQGGYTRVMKAGFRRGDAAPMCIVELV</sequence>
<keyword evidence="7" id="KW-1185">Reference proteome</keyword>
<dbReference type="NCBIfam" id="TIGR00059">
    <property type="entry name" value="L17"/>
    <property type="match status" value="1"/>
</dbReference>
<protein>
    <recommendedName>
        <fullName evidence="4">Large ribosomal subunit protein bL17</fullName>
    </recommendedName>
</protein>
<dbReference type="RefSeq" id="WP_170291873.1">
    <property type="nucleotide sequence ID" value="NZ_WNKU01000011.1"/>
</dbReference>
<dbReference type="GO" id="GO:0022625">
    <property type="term" value="C:cytosolic large ribosomal subunit"/>
    <property type="evidence" value="ECO:0007669"/>
    <property type="project" value="TreeGrafter"/>
</dbReference>
<dbReference type="PANTHER" id="PTHR14413:SF16">
    <property type="entry name" value="LARGE RIBOSOMAL SUBUNIT PROTEIN BL17M"/>
    <property type="match status" value="1"/>
</dbReference>
<evidence type="ECO:0000313" key="7">
    <source>
        <dbReference type="Proteomes" id="UP000430670"/>
    </source>
</evidence>
<dbReference type="GO" id="GO:0003735">
    <property type="term" value="F:structural constituent of ribosome"/>
    <property type="evidence" value="ECO:0007669"/>
    <property type="project" value="InterPro"/>
</dbReference>
<dbReference type="HAMAP" id="MF_01368">
    <property type="entry name" value="Ribosomal_bL17"/>
    <property type="match status" value="1"/>
</dbReference>
<evidence type="ECO:0000313" key="6">
    <source>
        <dbReference type="EMBL" id="MTV49451.1"/>
    </source>
</evidence>
<evidence type="ECO:0000256" key="1">
    <source>
        <dbReference type="ARBA" id="ARBA00008777"/>
    </source>
</evidence>
<evidence type="ECO:0000256" key="2">
    <source>
        <dbReference type="ARBA" id="ARBA00022980"/>
    </source>
</evidence>
<comment type="caution">
    <text evidence="6">The sequence shown here is derived from an EMBL/GenBank/DDBJ whole genome shotgun (WGS) entry which is preliminary data.</text>
</comment>
<dbReference type="InterPro" id="IPR036373">
    <property type="entry name" value="Ribosomal_bL17_sf"/>
</dbReference>
<dbReference type="AlphaFoldDB" id="A0A6I3SKJ2"/>
<accession>A0A6I3SKJ2</accession>
<gene>
    <name evidence="4 6" type="primary">rplQ</name>
    <name evidence="6" type="ORF">GJ688_10730</name>
</gene>
<dbReference type="Pfam" id="PF01196">
    <property type="entry name" value="Ribosomal_L17"/>
    <property type="match status" value="1"/>
</dbReference>
<comment type="similarity">
    <text evidence="1 4 5">Belongs to the bacterial ribosomal protein bL17 family.</text>
</comment>
<evidence type="ECO:0000256" key="3">
    <source>
        <dbReference type="ARBA" id="ARBA00023274"/>
    </source>
</evidence>
<dbReference type="GO" id="GO:0006412">
    <property type="term" value="P:translation"/>
    <property type="evidence" value="ECO:0007669"/>
    <property type="project" value="UniProtKB-UniRule"/>
</dbReference>
<dbReference type="InterPro" id="IPR000456">
    <property type="entry name" value="Ribosomal_bL17"/>
</dbReference>
<dbReference type="EMBL" id="WNKU01000011">
    <property type="protein sequence ID" value="MTV49451.1"/>
    <property type="molecule type" value="Genomic_DNA"/>
</dbReference>
<dbReference type="FunFam" id="3.90.1030.10:FF:000001">
    <property type="entry name" value="50S ribosomal protein L17"/>
    <property type="match status" value="1"/>
</dbReference>
<evidence type="ECO:0000256" key="5">
    <source>
        <dbReference type="RuleBase" id="RU000660"/>
    </source>
</evidence>
<evidence type="ECO:0000256" key="4">
    <source>
        <dbReference type="HAMAP-Rule" id="MF_01368"/>
    </source>
</evidence>
<dbReference type="PROSITE" id="PS01167">
    <property type="entry name" value="RIBOSOMAL_L17"/>
    <property type="match status" value="1"/>
</dbReference>
<proteinExistence type="inferred from homology"/>
<name>A0A6I3SKJ2_HELMO</name>
<dbReference type="SUPFAM" id="SSF64263">
    <property type="entry name" value="Prokaryotic ribosomal protein L17"/>
    <property type="match status" value="1"/>
</dbReference>
<comment type="subunit">
    <text evidence="4">Part of the 50S ribosomal subunit. Contacts protein L32.</text>
</comment>